<dbReference type="EMBL" id="CP046884">
    <property type="protein sequence ID" value="QNQ90774.1"/>
    <property type="molecule type" value="Genomic_DNA"/>
</dbReference>
<dbReference type="Pfam" id="PF00300">
    <property type="entry name" value="His_Phos_1"/>
    <property type="match status" value="1"/>
</dbReference>
<feature type="active site" description="Tele-phosphohistidine intermediate" evidence="1">
    <location>
        <position position="10"/>
    </location>
</feature>
<proteinExistence type="predicted"/>
<dbReference type="AlphaFoldDB" id="A0A7H0SQE9"/>
<dbReference type="KEGG" id="cpoy:GP475_09060"/>
<dbReference type="InterPro" id="IPR013078">
    <property type="entry name" value="His_Pase_superF_clade-1"/>
</dbReference>
<feature type="active site" description="Proton donor/acceptor" evidence="1">
    <location>
        <position position="92"/>
    </location>
</feature>
<dbReference type="PANTHER" id="PTHR48100:SF62">
    <property type="entry name" value="GLUCOSYL-3-PHOSPHOGLYCERATE PHOSPHATASE"/>
    <property type="match status" value="1"/>
</dbReference>
<dbReference type="Gene3D" id="3.40.50.1240">
    <property type="entry name" value="Phosphoglycerate mutase-like"/>
    <property type="match status" value="1"/>
</dbReference>
<dbReference type="CDD" id="cd07067">
    <property type="entry name" value="HP_PGM_like"/>
    <property type="match status" value="1"/>
</dbReference>
<dbReference type="Proteomes" id="UP000516320">
    <property type="component" value="Chromosome"/>
</dbReference>
<dbReference type="RefSeq" id="WP_187974087.1">
    <property type="nucleotide sequence ID" value="NZ_CP046884.1"/>
</dbReference>
<evidence type="ECO:0000313" key="4">
    <source>
        <dbReference type="Proteomes" id="UP000516320"/>
    </source>
</evidence>
<reference evidence="3 4" key="1">
    <citation type="submission" date="2019-12" db="EMBL/GenBank/DDBJ databases">
        <title>Corynebacterium sp. nov., isolated from feces of the Anser Albifrons in China.</title>
        <authorList>
            <person name="Liu Q."/>
        </authorList>
    </citation>
    <scope>NUCLEOTIDE SEQUENCE [LARGE SCALE GENOMIC DNA]</scope>
    <source>
        <strain evidence="3 4">4H37-19</strain>
    </source>
</reference>
<name>A0A7H0SQE9_9CORY</name>
<keyword evidence="4" id="KW-1185">Reference proteome</keyword>
<accession>A0A7H0SQE9</accession>
<dbReference type="GO" id="GO:0005737">
    <property type="term" value="C:cytoplasm"/>
    <property type="evidence" value="ECO:0007669"/>
    <property type="project" value="TreeGrafter"/>
</dbReference>
<evidence type="ECO:0000256" key="2">
    <source>
        <dbReference type="PIRSR" id="PIRSR613078-2"/>
    </source>
</evidence>
<organism evidence="3 4">
    <name type="scientific">Corynebacterium poyangense</name>
    <dbReference type="NCBI Taxonomy" id="2684405"/>
    <lineage>
        <taxon>Bacteria</taxon>
        <taxon>Bacillati</taxon>
        <taxon>Actinomycetota</taxon>
        <taxon>Actinomycetes</taxon>
        <taxon>Mycobacteriales</taxon>
        <taxon>Corynebacteriaceae</taxon>
        <taxon>Corynebacterium</taxon>
    </lineage>
</organism>
<dbReference type="InterPro" id="IPR050275">
    <property type="entry name" value="PGM_Phosphatase"/>
</dbReference>
<feature type="binding site" evidence="2">
    <location>
        <position position="68"/>
    </location>
    <ligand>
        <name>substrate</name>
    </ligand>
</feature>
<dbReference type="GO" id="GO:0016791">
    <property type="term" value="F:phosphatase activity"/>
    <property type="evidence" value="ECO:0007669"/>
    <property type="project" value="TreeGrafter"/>
</dbReference>
<dbReference type="PROSITE" id="PS00175">
    <property type="entry name" value="PG_MUTASE"/>
    <property type="match status" value="1"/>
</dbReference>
<evidence type="ECO:0000313" key="3">
    <source>
        <dbReference type="EMBL" id="QNQ90774.1"/>
    </source>
</evidence>
<dbReference type="PANTHER" id="PTHR48100">
    <property type="entry name" value="BROAD-SPECIFICITY PHOSPHATASE YOR283W-RELATED"/>
    <property type="match status" value="1"/>
</dbReference>
<evidence type="ECO:0000256" key="1">
    <source>
        <dbReference type="PIRSR" id="PIRSR613078-1"/>
    </source>
</evidence>
<dbReference type="SMART" id="SM00855">
    <property type="entry name" value="PGAM"/>
    <property type="match status" value="1"/>
</dbReference>
<feature type="binding site" evidence="2">
    <location>
        <begin position="9"/>
        <end position="16"/>
    </location>
    <ligand>
        <name>substrate</name>
    </ligand>
</feature>
<dbReference type="SUPFAM" id="SSF53254">
    <property type="entry name" value="Phosphoglycerate mutase-like"/>
    <property type="match status" value="1"/>
</dbReference>
<dbReference type="InterPro" id="IPR001345">
    <property type="entry name" value="PG/BPGM_mutase_AS"/>
</dbReference>
<gene>
    <name evidence="3" type="ORF">GP475_09060</name>
</gene>
<dbReference type="InterPro" id="IPR029033">
    <property type="entry name" value="His_PPase_superfam"/>
</dbReference>
<protein>
    <submittedName>
        <fullName evidence="3">Histidine phosphatase family protein</fullName>
    </submittedName>
</protein>
<sequence length="239" mass="26275">MTRRLILLRHGQTTYNASGRMQGQLDTELSALGREQAAKVGQYFARQQQAGQAAEFPIRRIIASDLSRARETAEIIAEELQLPVTTDSRLRETHLGDWQEQSSDEVDRHSPGARAIWRHDATWTPPGGESRVDVARRAQPVITELMAEFTAWDFHAVLVVAHGGTISALTSKLLGVPVDHYPLLSGLKNTCWSQLSARPVFDPAHPTGAVAFAEVARETGAMPDASWYLDAWNAGVLEG</sequence>